<protein>
    <submittedName>
        <fullName evidence="2">Uncharacterized protein</fullName>
    </submittedName>
</protein>
<dbReference type="Proteomes" id="UP000236333">
    <property type="component" value="Unassembled WGS sequence"/>
</dbReference>
<evidence type="ECO:0000256" key="1">
    <source>
        <dbReference type="SAM" id="MobiDB-lite"/>
    </source>
</evidence>
<organism evidence="2 3">
    <name type="scientific">Tetrabaena socialis</name>
    <dbReference type="NCBI Taxonomy" id="47790"/>
    <lineage>
        <taxon>Eukaryota</taxon>
        <taxon>Viridiplantae</taxon>
        <taxon>Chlorophyta</taxon>
        <taxon>core chlorophytes</taxon>
        <taxon>Chlorophyceae</taxon>
        <taxon>CS clade</taxon>
        <taxon>Chlamydomonadales</taxon>
        <taxon>Tetrabaenaceae</taxon>
        <taxon>Tetrabaena</taxon>
    </lineage>
</organism>
<accession>A0A2J8A4H0</accession>
<comment type="caution">
    <text evidence="2">The sequence shown here is derived from an EMBL/GenBank/DDBJ whole genome shotgun (WGS) entry which is preliminary data.</text>
</comment>
<gene>
    <name evidence="2" type="ORF">TSOC_006127</name>
</gene>
<evidence type="ECO:0000313" key="3">
    <source>
        <dbReference type="Proteomes" id="UP000236333"/>
    </source>
</evidence>
<dbReference type="EMBL" id="PGGS01000181">
    <property type="protein sequence ID" value="PNH07421.1"/>
    <property type="molecule type" value="Genomic_DNA"/>
</dbReference>
<feature type="compositionally biased region" description="Low complexity" evidence="1">
    <location>
        <begin position="333"/>
        <end position="344"/>
    </location>
</feature>
<reference evidence="2 3" key="1">
    <citation type="journal article" date="2017" name="Mol. Biol. Evol.">
        <title>The 4-celled Tetrabaena socialis nuclear genome reveals the essential components for genetic control of cell number at the origin of multicellularity in the volvocine lineage.</title>
        <authorList>
            <person name="Featherston J."/>
            <person name="Arakaki Y."/>
            <person name="Hanschen E.R."/>
            <person name="Ferris P.J."/>
            <person name="Michod R.E."/>
            <person name="Olson B.J.S.C."/>
            <person name="Nozaki H."/>
            <person name="Durand P.M."/>
        </authorList>
    </citation>
    <scope>NUCLEOTIDE SEQUENCE [LARGE SCALE GENOMIC DNA]</scope>
    <source>
        <strain evidence="2 3">NIES-571</strain>
    </source>
</reference>
<name>A0A2J8A4H0_9CHLO</name>
<dbReference type="AlphaFoldDB" id="A0A2J8A4H0"/>
<sequence length="442" mass="43228">MRLAPEKTLLKASIAAATPTHAAGITSSTAAATAAATIRVTAAARAIRAAEVTDRYALQDGQGGDGHQRNRLTQRDHCLRRPLEHGGVAAAALPLLGGSRGHPSRRQVAQQAVDGPHQAGLQQVRQRLIRCDDAAAAPALGAHSSASTSAHTGAASAASRRGGGSSRLAATSDAAVSLEVAAPVRANGCETRSQFAGASSAAPIMLAYPNISCPPRSLCSRMTCGCSSSSQRAPASPFAPLTPPPAAPAACCALLLLLLPSAAAASSSSAAQRSRCTSGAASSSAAALSPTPGAMTSDRSQRALNTQYWAVAIAAVASSSSPASAATLGQGGADSTAALSADSTPLSRKAASSARWRAAVAAAPAAAVTACSAGQASASTHRTASASACSVAGAASWPHSSPAAARMAATAEPPPGIAITAMIADSAASTVAATTSTAVRAA</sequence>
<keyword evidence="3" id="KW-1185">Reference proteome</keyword>
<feature type="region of interest" description="Disordered" evidence="1">
    <location>
        <begin position="324"/>
        <end position="344"/>
    </location>
</feature>
<evidence type="ECO:0000313" key="2">
    <source>
        <dbReference type="EMBL" id="PNH07421.1"/>
    </source>
</evidence>
<proteinExistence type="predicted"/>
<feature type="region of interest" description="Disordered" evidence="1">
    <location>
        <begin position="142"/>
        <end position="166"/>
    </location>
</feature>
<feature type="region of interest" description="Disordered" evidence="1">
    <location>
        <begin position="94"/>
        <end position="119"/>
    </location>
</feature>